<sequence>MAAAGEVTSGDTGEFSVGEKVYVPHVDRHYEAKVLKAEFKVNIDYPEGGWYYFLHYAGWNKKYDEWVEAAGLVKAAEMGALPATAAGAGGKGSGPRKAPKERFQAATGGAAAPAGGKKGARMTADLGAIGGAVVGGAAAAGAAGAGGDAAAAGAGGAPVGLQLELDISPTLKKALLDDYDAIVTDAKLCPLPRTPCVAEVLRRYCEHASEVGGSSAVEAEVATGLRHYFDKSLCAVLLYRSERPQAMAVLSDGRLPSSVYGTEHLLRLFVKLPELLAAAGAGAMSEEALLQTATAVQDLMNWVAEHLDSLLAAKEAFLDHYDFMASLSGELAEQVAAAGFAGTRATGLGLGAGKAGAPPAAAAQAQAAA</sequence>
<dbReference type="PANTHER" id="PTHR10880:SF15">
    <property type="entry name" value="MSL COMPLEX SUBUNIT 3"/>
    <property type="match status" value="1"/>
</dbReference>
<evidence type="ECO:0000256" key="2">
    <source>
        <dbReference type="ARBA" id="ARBA00022853"/>
    </source>
</evidence>
<dbReference type="SUPFAM" id="SSF54160">
    <property type="entry name" value="Chromo domain-like"/>
    <property type="match status" value="1"/>
</dbReference>
<evidence type="ECO:0000259" key="8">
    <source>
        <dbReference type="Pfam" id="PF11717"/>
    </source>
</evidence>
<dbReference type="GO" id="GO:0005634">
    <property type="term" value="C:nucleus"/>
    <property type="evidence" value="ECO:0007669"/>
    <property type="project" value="UniProtKB-SubCell"/>
</dbReference>
<feature type="domain" description="MRG" evidence="7">
    <location>
        <begin position="163"/>
        <end position="312"/>
    </location>
</feature>
<organism evidence="9 10">
    <name type="scientific">Edaphochlamys debaryana</name>
    <dbReference type="NCBI Taxonomy" id="47281"/>
    <lineage>
        <taxon>Eukaryota</taxon>
        <taxon>Viridiplantae</taxon>
        <taxon>Chlorophyta</taxon>
        <taxon>core chlorophytes</taxon>
        <taxon>Chlorophyceae</taxon>
        <taxon>CS clade</taxon>
        <taxon>Chlamydomonadales</taxon>
        <taxon>Chlamydomonadales incertae sedis</taxon>
        <taxon>Edaphochlamys</taxon>
    </lineage>
</organism>
<dbReference type="Gene3D" id="1.10.274.30">
    <property type="entry name" value="MRG domain"/>
    <property type="match status" value="1"/>
</dbReference>
<dbReference type="AlphaFoldDB" id="A0A836C436"/>
<feature type="region of interest" description="Disordered" evidence="6">
    <location>
        <begin position="85"/>
        <end position="114"/>
    </location>
</feature>
<dbReference type="EMBL" id="JAEHOE010000006">
    <property type="protein sequence ID" value="KAG2499450.1"/>
    <property type="molecule type" value="Genomic_DNA"/>
</dbReference>
<evidence type="ECO:0008006" key="11">
    <source>
        <dbReference type="Google" id="ProtNLM"/>
    </source>
</evidence>
<evidence type="ECO:0000256" key="5">
    <source>
        <dbReference type="ARBA" id="ARBA00023242"/>
    </source>
</evidence>
<comment type="subcellular location">
    <subcellularLocation>
        <location evidence="1">Nucleus</location>
    </subcellularLocation>
</comment>
<evidence type="ECO:0000313" key="9">
    <source>
        <dbReference type="EMBL" id="KAG2499450.1"/>
    </source>
</evidence>
<dbReference type="GO" id="GO:0006325">
    <property type="term" value="P:chromatin organization"/>
    <property type="evidence" value="ECO:0007669"/>
    <property type="project" value="UniProtKB-KW"/>
</dbReference>
<reference evidence="9" key="1">
    <citation type="journal article" date="2020" name="bioRxiv">
        <title>Comparative genomics of Chlamydomonas.</title>
        <authorList>
            <person name="Craig R.J."/>
            <person name="Hasan A.R."/>
            <person name="Ness R.W."/>
            <person name="Keightley P.D."/>
        </authorList>
    </citation>
    <scope>NUCLEOTIDE SEQUENCE</scope>
    <source>
        <strain evidence="9">CCAP 11/70</strain>
    </source>
</reference>
<dbReference type="PANTHER" id="PTHR10880">
    <property type="entry name" value="MORTALITY FACTOR 4-LIKE PROTEIN"/>
    <property type="match status" value="1"/>
</dbReference>
<keyword evidence="10" id="KW-1185">Reference proteome</keyword>
<keyword evidence="3" id="KW-0805">Transcription regulation</keyword>
<dbReference type="Proteomes" id="UP000612055">
    <property type="component" value="Unassembled WGS sequence"/>
</dbReference>
<dbReference type="InterPro" id="IPR008676">
    <property type="entry name" value="MRG"/>
</dbReference>
<keyword evidence="5" id="KW-0539">Nucleus</keyword>
<dbReference type="GO" id="GO:0000123">
    <property type="term" value="C:histone acetyltransferase complex"/>
    <property type="evidence" value="ECO:0007669"/>
    <property type="project" value="TreeGrafter"/>
</dbReference>
<accession>A0A836C436</accession>
<evidence type="ECO:0000256" key="1">
    <source>
        <dbReference type="ARBA" id="ARBA00004123"/>
    </source>
</evidence>
<dbReference type="PROSITE" id="PS51640">
    <property type="entry name" value="MRG"/>
    <property type="match status" value="1"/>
</dbReference>
<dbReference type="Pfam" id="PF05712">
    <property type="entry name" value="MRG"/>
    <property type="match status" value="1"/>
</dbReference>
<dbReference type="InterPro" id="IPR026541">
    <property type="entry name" value="MRG_dom"/>
</dbReference>
<evidence type="ECO:0000313" key="10">
    <source>
        <dbReference type="Proteomes" id="UP000612055"/>
    </source>
</evidence>
<name>A0A836C436_9CHLO</name>
<dbReference type="InterPro" id="IPR038217">
    <property type="entry name" value="MRG_C_sf"/>
</dbReference>
<keyword evidence="2" id="KW-0156">Chromatin regulator</keyword>
<gene>
    <name evidence="9" type="ORF">HYH03_002397</name>
</gene>
<evidence type="ECO:0000256" key="3">
    <source>
        <dbReference type="ARBA" id="ARBA00023015"/>
    </source>
</evidence>
<proteinExistence type="predicted"/>
<evidence type="ECO:0000256" key="4">
    <source>
        <dbReference type="ARBA" id="ARBA00023163"/>
    </source>
</evidence>
<dbReference type="Pfam" id="PF11717">
    <property type="entry name" value="Tudor-knot"/>
    <property type="match status" value="1"/>
</dbReference>
<feature type="domain" description="Tudor-knot" evidence="8">
    <location>
        <begin position="16"/>
        <end position="69"/>
    </location>
</feature>
<evidence type="ECO:0000259" key="7">
    <source>
        <dbReference type="Pfam" id="PF05712"/>
    </source>
</evidence>
<protein>
    <recommendedName>
        <fullName evidence="11">MRG domain-containing protein</fullName>
    </recommendedName>
</protein>
<dbReference type="OrthoDB" id="124855at2759"/>
<dbReference type="InterPro" id="IPR016197">
    <property type="entry name" value="Chromo-like_dom_sf"/>
</dbReference>
<feature type="compositionally biased region" description="Low complexity" evidence="6">
    <location>
        <begin position="105"/>
        <end position="114"/>
    </location>
</feature>
<comment type="caution">
    <text evidence="9">The sequence shown here is derived from an EMBL/GenBank/DDBJ whole genome shotgun (WGS) entry which is preliminary data.</text>
</comment>
<evidence type="ECO:0000256" key="6">
    <source>
        <dbReference type="SAM" id="MobiDB-lite"/>
    </source>
</evidence>
<keyword evidence="4" id="KW-0804">Transcription</keyword>
<dbReference type="Gene3D" id="2.30.30.140">
    <property type="match status" value="1"/>
</dbReference>
<dbReference type="GO" id="GO:0006355">
    <property type="term" value="P:regulation of DNA-templated transcription"/>
    <property type="evidence" value="ECO:0007669"/>
    <property type="project" value="InterPro"/>
</dbReference>
<dbReference type="InterPro" id="IPR025995">
    <property type="entry name" value="Tudor-knot"/>
</dbReference>